<dbReference type="EMBL" id="CAUYUJ010014198">
    <property type="protein sequence ID" value="CAK0838103.1"/>
    <property type="molecule type" value="Genomic_DNA"/>
</dbReference>
<evidence type="ECO:0000313" key="3">
    <source>
        <dbReference type="EMBL" id="CAK0838103.1"/>
    </source>
</evidence>
<comment type="caution">
    <text evidence="3">The sequence shown here is derived from an EMBL/GenBank/DDBJ whole genome shotgun (WGS) entry which is preliminary data.</text>
</comment>
<protein>
    <recommendedName>
        <fullName evidence="5">EGF-like domain-containing protein</fullName>
    </recommendedName>
</protein>
<feature type="region of interest" description="Disordered" evidence="1">
    <location>
        <begin position="127"/>
        <end position="194"/>
    </location>
</feature>
<feature type="non-terminal residue" evidence="3">
    <location>
        <position position="1"/>
    </location>
</feature>
<reference evidence="3" key="1">
    <citation type="submission" date="2023-10" db="EMBL/GenBank/DDBJ databases">
        <authorList>
            <person name="Chen Y."/>
            <person name="Shah S."/>
            <person name="Dougan E. K."/>
            <person name="Thang M."/>
            <person name="Chan C."/>
        </authorList>
    </citation>
    <scope>NUCLEOTIDE SEQUENCE [LARGE SCALE GENOMIC DNA]</scope>
</reference>
<keyword evidence="2" id="KW-0732">Signal</keyword>
<evidence type="ECO:0008006" key="5">
    <source>
        <dbReference type="Google" id="ProtNLM"/>
    </source>
</evidence>
<feature type="compositionally biased region" description="Basic residues" evidence="1">
    <location>
        <begin position="151"/>
        <end position="163"/>
    </location>
</feature>
<keyword evidence="4" id="KW-1185">Reference proteome</keyword>
<dbReference type="Proteomes" id="UP001189429">
    <property type="component" value="Unassembled WGS sequence"/>
</dbReference>
<proteinExistence type="predicted"/>
<feature type="chain" id="PRO_5045901713" description="EGF-like domain-containing protein" evidence="2">
    <location>
        <begin position="32"/>
        <end position="194"/>
    </location>
</feature>
<evidence type="ECO:0000256" key="2">
    <source>
        <dbReference type="SAM" id="SignalP"/>
    </source>
</evidence>
<gene>
    <name evidence="3" type="ORF">PCOR1329_LOCUS34129</name>
</gene>
<name>A0ABN9SZV4_9DINO</name>
<organism evidence="3 4">
    <name type="scientific">Prorocentrum cordatum</name>
    <dbReference type="NCBI Taxonomy" id="2364126"/>
    <lineage>
        <taxon>Eukaryota</taxon>
        <taxon>Sar</taxon>
        <taxon>Alveolata</taxon>
        <taxon>Dinophyceae</taxon>
        <taxon>Prorocentrales</taxon>
        <taxon>Prorocentraceae</taxon>
        <taxon>Prorocentrum</taxon>
    </lineage>
</organism>
<feature type="compositionally biased region" description="Low complexity" evidence="1">
    <location>
        <begin position="141"/>
        <end position="150"/>
    </location>
</feature>
<evidence type="ECO:0000313" key="4">
    <source>
        <dbReference type="Proteomes" id="UP001189429"/>
    </source>
</evidence>
<feature type="signal peptide" evidence="2">
    <location>
        <begin position="1"/>
        <end position="31"/>
    </location>
</feature>
<evidence type="ECO:0000256" key="1">
    <source>
        <dbReference type="SAM" id="MobiDB-lite"/>
    </source>
</evidence>
<sequence>VLSLAGADASTMARVLLPAVLLAGVLRAGSATCDTDTGGHCNLFACHPSRGPTYCSVSGDFACTCLPGHCSEGGRCVRDPELPEHCDVDQSSESTCSFLKACDGAAEVCTGRMYGVCMCQERKKASARTRPPGSAPTPRLAHPARSQPRSSRARPPTRCRAARPRVSSLPSLPPELAPLLCSPRSRTGFGSARR</sequence>
<accession>A0ABN9SZV4</accession>